<protein>
    <submittedName>
        <fullName evidence="1">Uncharacterized protein</fullName>
    </submittedName>
</protein>
<dbReference type="EMBL" id="HBIX01001033">
    <property type="protein sequence ID" value="CAE0708080.1"/>
    <property type="molecule type" value="Transcribed_RNA"/>
</dbReference>
<dbReference type="PANTHER" id="PTHR31984">
    <property type="entry name" value="TRANSPORTER, PUTATIVE (DUF179)-RELATED"/>
    <property type="match status" value="1"/>
</dbReference>
<dbReference type="Gene3D" id="3.40.1740.10">
    <property type="entry name" value="VC0467-like"/>
    <property type="match status" value="2"/>
</dbReference>
<gene>
    <name evidence="1" type="ORF">PAUS00366_LOCUS800</name>
</gene>
<dbReference type="SUPFAM" id="SSF143456">
    <property type="entry name" value="VC0467-like"/>
    <property type="match status" value="2"/>
</dbReference>
<proteinExistence type="predicted"/>
<accession>A0A7S4A9F4</accession>
<reference evidence="1" key="1">
    <citation type="submission" date="2021-01" db="EMBL/GenBank/DDBJ databases">
        <authorList>
            <person name="Corre E."/>
            <person name="Pelletier E."/>
            <person name="Niang G."/>
            <person name="Scheremetjew M."/>
            <person name="Finn R."/>
            <person name="Kale V."/>
            <person name="Holt S."/>
            <person name="Cochrane G."/>
            <person name="Meng A."/>
            <person name="Brown T."/>
            <person name="Cohen L."/>
        </authorList>
    </citation>
    <scope>NUCLEOTIDE SEQUENCE</scope>
    <source>
        <strain evidence="1">10249 10 AB</strain>
    </source>
</reference>
<organism evidence="1">
    <name type="scientific">Pseudo-nitzschia australis</name>
    <dbReference type="NCBI Taxonomy" id="44445"/>
    <lineage>
        <taxon>Eukaryota</taxon>
        <taxon>Sar</taxon>
        <taxon>Stramenopiles</taxon>
        <taxon>Ochrophyta</taxon>
        <taxon>Bacillariophyta</taxon>
        <taxon>Bacillariophyceae</taxon>
        <taxon>Bacillariophycidae</taxon>
        <taxon>Bacillariales</taxon>
        <taxon>Bacillariaceae</taxon>
        <taxon>Pseudo-nitzschia</taxon>
    </lineage>
</organism>
<dbReference type="AlphaFoldDB" id="A0A7S4A9F4"/>
<evidence type="ECO:0000313" key="1">
    <source>
        <dbReference type="EMBL" id="CAE0708080.1"/>
    </source>
</evidence>
<dbReference type="InterPro" id="IPR003774">
    <property type="entry name" value="AlgH-like"/>
</dbReference>
<name>A0A7S4A9F4_9STRA</name>
<dbReference type="Pfam" id="PF02622">
    <property type="entry name" value="DUF179"/>
    <property type="match status" value="1"/>
</dbReference>
<sequence length="700" mass="78522">MWTMRLSSLQSWFGHDNKRGTKRRANATLCISGLSVLSLSFLPSPSRFAQSFAVSKSFGSRVQHWLRHDAHSNSFCPNYTFDAVVRTHSVALLSSPQTSYIRELDTTDDLQEGTLVLSRVESSLGCHDLRQPYFHKAVILVLDHDPEDFTQGVLLNRASDLTLDDGDIVYMDVDDGVDDGDFEDAMMTASTFVKDNSTPPLPSAWRIHFGGDIGGWYEEMPQLLCIHRVSSEAALAVSDPIFGLNDGVFITSHPGARSLVEAGEATSDDFYTFSGFCGWEKGQLQHEIDRGSWCLASFTNTENIKSAENQQSDNVGRKTQRHHSNKLMDLIGKYSWKNPEYKPQSGGLEFWHELMADLGKDDVKPLAPRKIMEDGSDHSQPFSDLMVKEWSTQRLLVTKDTSTYGDGEDGTYYKTNKINEGEPVSQIDDKDIFRVLKAAADPTPVMQGAILRGSSSSSSPYVTSAQLFHKSTILLLQDTPEASVGVLLNLPTNDAYILQVEGKDYHFPVRYGGPSGKGDEDDPYFWFHDSDILKEEGIGLPVSFSNIHPERNDPHGIHVCDIEDVKEAIQRKLVWEDEFLLVQGFCAWEKEAESAGGVTGQLLNGNLEDTQLHTTVQRETLWRFLLEQKQLLSEDSLRKNFDLSQLAWLNGGDELMKARPQNIRCVFDSDLEVSKLADDALFIWMEIFLLGNAKYFPEDL</sequence>
<dbReference type="PANTHER" id="PTHR31984:SF17">
    <property type="entry name" value="TRANSCRIPTIONAL REGULATOR"/>
    <property type="match status" value="1"/>
</dbReference>